<name>A0ABW1KY71_9PROT</name>
<dbReference type="InterPro" id="IPR011856">
    <property type="entry name" value="tRNA_endonuc-like_dom_sf"/>
</dbReference>
<reference evidence="1 2" key="1">
    <citation type="submission" date="2024-09" db="EMBL/GenBank/DDBJ databases">
        <authorList>
            <person name="Zhang Z.-H."/>
        </authorList>
    </citation>
    <scope>NUCLEOTIDE SEQUENCE [LARGE SCALE GENOMIC DNA]</scope>
    <source>
        <strain evidence="1 2">HHTR114</strain>
    </source>
</reference>
<dbReference type="Gene3D" id="3.40.1350.10">
    <property type="match status" value="1"/>
</dbReference>
<evidence type="ECO:0008006" key="3">
    <source>
        <dbReference type="Google" id="ProtNLM"/>
    </source>
</evidence>
<sequence>MTDDGGIREFAFTTTQRGAVAESLVAVELMIGSGGRLAPFKPLADDDGLDLLVYDKATGRATPLQIKARFGVDAGGTVEFNVRSTTWRADPSAKLLCVLMDDRAIAAAWIIPMDELENIANLKRGKYVLTPSPKEASRDKYAKYRVPNVAAAFA</sequence>
<gene>
    <name evidence="1" type="ORF">ACFMB1_08540</name>
</gene>
<dbReference type="EMBL" id="JBHPON010000001">
    <property type="protein sequence ID" value="MFC6035586.1"/>
    <property type="molecule type" value="Genomic_DNA"/>
</dbReference>
<proteinExistence type="predicted"/>
<evidence type="ECO:0000313" key="1">
    <source>
        <dbReference type="EMBL" id="MFC6035586.1"/>
    </source>
</evidence>
<keyword evidence="2" id="KW-1185">Reference proteome</keyword>
<organism evidence="1 2">
    <name type="scientific">Hyphococcus aureus</name>
    <dbReference type="NCBI Taxonomy" id="2666033"/>
    <lineage>
        <taxon>Bacteria</taxon>
        <taxon>Pseudomonadati</taxon>
        <taxon>Pseudomonadota</taxon>
        <taxon>Alphaproteobacteria</taxon>
        <taxon>Parvularculales</taxon>
        <taxon>Parvularculaceae</taxon>
        <taxon>Hyphococcus</taxon>
    </lineage>
</organism>
<dbReference type="RefSeq" id="WP_379879020.1">
    <property type="nucleotide sequence ID" value="NZ_JBHPON010000001.1"/>
</dbReference>
<dbReference type="Proteomes" id="UP001596116">
    <property type="component" value="Unassembled WGS sequence"/>
</dbReference>
<evidence type="ECO:0000313" key="2">
    <source>
        <dbReference type="Proteomes" id="UP001596116"/>
    </source>
</evidence>
<accession>A0ABW1KY71</accession>
<comment type="caution">
    <text evidence="1">The sequence shown here is derived from an EMBL/GenBank/DDBJ whole genome shotgun (WGS) entry which is preliminary data.</text>
</comment>
<protein>
    <recommendedName>
        <fullName evidence="3">DUF4365 domain-containing protein</fullName>
    </recommendedName>
</protein>